<dbReference type="HOGENOM" id="CLU_1173459_0_0_6"/>
<gene>
    <name evidence="2" type="ORF">F989_00109</name>
</gene>
<accession>N8Q7X3</accession>
<dbReference type="PATRIC" id="fig|1217671.3.peg.109"/>
<evidence type="ECO:0000313" key="2">
    <source>
        <dbReference type="EMBL" id="ENU34876.1"/>
    </source>
</evidence>
<dbReference type="EMBL" id="APOL01000005">
    <property type="protein sequence ID" value="ENU34876.1"/>
    <property type="molecule type" value="Genomic_DNA"/>
</dbReference>
<evidence type="ECO:0000313" key="3">
    <source>
        <dbReference type="Proteomes" id="UP000018426"/>
    </source>
</evidence>
<reference evidence="2 3" key="1">
    <citation type="submission" date="2013-02" db="EMBL/GenBank/DDBJ databases">
        <title>The Genome Sequence of Acinetobacter parvus NIPH 1103.</title>
        <authorList>
            <consortium name="The Broad Institute Genome Sequencing Platform"/>
            <consortium name="The Broad Institute Genome Sequencing Center for Infectious Disease"/>
            <person name="Cerqueira G."/>
            <person name="Feldgarden M."/>
            <person name="Courvalin P."/>
            <person name="Perichon B."/>
            <person name="Grillot-Courvalin C."/>
            <person name="Clermont D."/>
            <person name="Rocha E."/>
            <person name="Yoon E.-J."/>
            <person name="Nemec A."/>
            <person name="Walker B."/>
            <person name="Young S.K."/>
            <person name="Zeng Q."/>
            <person name="Gargeya S."/>
            <person name="Fitzgerald M."/>
            <person name="Haas B."/>
            <person name="Abouelleil A."/>
            <person name="Alvarado L."/>
            <person name="Arachchi H.M."/>
            <person name="Berlin A.M."/>
            <person name="Chapman S.B."/>
            <person name="Dewar J."/>
            <person name="Goldberg J."/>
            <person name="Griggs A."/>
            <person name="Gujja S."/>
            <person name="Hansen M."/>
            <person name="Howarth C."/>
            <person name="Imamovic A."/>
            <person name="Larimer J."/>
            <person name="McCowan C."/>
            <person name="Murphy C."/>
            <person name="Neiman D."/>
            <person name="Pearson M."/>
            <person name="Priest M."/>
            <person name="Roberts A."/>
            <person name="Saif S."/>
            <person name="Shea T."/>
            <person name="Sisk P."/>
            <person name="Sykes S."/>
            <person name="Wortman J."/>
            <person name="Nusbaum C."/>
            <person name="Birren B."/>
        </authorList>
    </citation>
    <scope>NUCLEOTIDE SEQUENCE [LARGE SCALE GENOMIC DNA]</scope>
    <source>
        <strain evidence="2 3">NIPH 1103</strain>
    </source>
</reference>
<dbReference type="AlphaFoldDB" id="N8Q7X3"/>
<organism evidence="2 3">
    <name type="scientific">Acinetobacter parvus NIPH 1103</name>
    <dbReference type="NCBI Taxonomy" id="1217671"/>
    <lineage>
        <taxon>Bacteria</taxon>
        <taxon>Pseudomonadati</taxon>
        <taxon>Pseudomonadota</taxon>
        <taxon>Gammaproteobacteria</taxon>
        <taxon>Moraxellales</taxon>
        <taxon>Moraxellaceae</taxon>
        <taxon>Acinetobacter</taxon>
    </lineage>
</organism>
<dbReference type="PROSITE" id="PS51746">
    <property type="entry name" value="PPM_2"/>
    <property type="match status" value="1"/>
</dbReference>
<comment type="caution">
    <text evidence="2">The sequence shown here is derived from an EMBL/GenBank/DDBJ whole genome shotgun (WGS) entry which is preliminary data.</text>
</comment>
<dbReference type="Gene3D" id="3.60.40.10">
    <property type="entry name" value="PPM-type phosphatase domain"/>
    <property type="match status" value="1"/>
</dbReference>
<dbReference type="RefSeq" id="WP_004676014.1">
    <property type="nucleotide sequence ID" value="NZ_KB849221.1"/>
</dbReference>
<dbReference type="InterPro" id="IPR036457">
    <property type="entry name" value="PPM-type-like_dom_sf"/>
</dbReference>
<name>N8Q7X3_9GAMM</name>
<evidence type="ECO:0000259" key="1">
    <source>
        <dbReference type="PROSITE" id="PS51746"/>
    </source>
</evidence>
<protein>
    <recommendedName>
        <fullName evidence="1">PPM-type phosphatase domain-containing protein</fullName>
    </recommendedName>
</protein>
<sequence>MAKSILKNSFSLCRNLNSPDKFGIDAIGCLTDNPNLYFYYVIDGHGGCPNSDILVKNFQAYVLSLKDTFTQLNNTAQDIQNFFKSLIENFYIEHRGKLRPAAMSILMVIFSPTQIYSAHLGDCRLGKINNKQQINWITYPHNLAMSLNSHTDPQNIEIALRSSIQDNIVTKSFNTRKLKPLSLMTFDIDKTATYILASDGFWKLPENEIKTIIYSNKLSKDSLLFDDISLWGISFI</sequence>
<feature type="domain" description="PPM-type phosphatase" evidence="1">
    <location>
        <begin position="9"/>
        <end position="235"/>
    </location>
</feature>
<dbReference type="InterPro" id="IPR001932">
    <property type="entry name" value="PPM-type_phosphatase-like_dom"/>
</dbReference>
<proteinExistence type="predicted"/>
<dbReference type="SMART" id="SM00332">
    <property type="entry name" value="PP2Cc"/>
    <property type="match status" value="1"/>
</dbReference>
<dbReference type="SUPFAM" id="SSF81606">
    <property type="entry name" value="PP2C-like"/>
    <property type="match status" value="1"/>
</dbReference>
<dbReference type="Pfam" id="PF00481">
    <property type="entry name" value="PP2C"/>
    <property type="match status" value="1"/>
</dbReference>
<dbReference type="Proteomes" id="UP000018426">
    <property type="component" value="Unassembled WGS sequence"/>
</dbReference>